<evidence type="ECO:0000313" key="6">
    <source>
        <dbReference type="Proteomes" id="UP000036947"/>
    </source>
</evidence>
<dbReference type="InterPro" id="IPR000873">
    <property type="entry name" value="AMP-dep_synth/lig_dom"/>
</dbReference>
<accession>A0A0L0MX22</accession>
<dbReference type="STRING" id="1163406.A0A0L0MX22"/>
<dbReference type="InterPro" id="IPR020845">
    <property type="entry name" value="AMP-binding_CS"/>
</dbReference>
<keyword evidence="6" id="KW-1185">Reference proteome</keyword>
<dbReference type="InterPro" id="IPR036291">
    <property type="entry name" value="NAD(P)-bd_dom_sf"/>
</dbReference>
<sequence>MGQLGIDGHVGSPKPEYGRRVLVDVVDECAGNEPTRAFAYAPASSDPKDGWKPITYKELSNAVNHLAHELIRRAKERGPQDDDFPTVAYIGPSDVRYAIFMLACIKAHHKAFFISPRNSLEGQISLFKATNCGILYFAESYLQTVIPWLELHPMRVIMAPSPDVWLQSTPPHFPYLKRFEEARWDPLVVLHTSGSTGIPKPIVMRQGGLAIADELRNGPDLHGAPSTWTYWGSAAKFFLPMPLFHAPGVAAMSSTGIYYGAALVLGITDRPLSAGLVVESLVHSGADGTILPPSIIEDLSLMEEGIEALAALKFVGFGGGNLAPAAGNLLVERGVVLSNMISSTECMPYALHYQSNPELWQYFIVNSKDMGAEFRSVPWDTDLYEMFLCNNDPKEPGRKALFYTFPEKTQWSTGDLFKPHPTLPDHWIYYGRADDIIVFSNGEKLNPVTIEEAALGHSAIKGALVVGDQKFQPALILEPTEMPADKAAAEALINDIWPLVDEVNKVTVTHGRIIRDLVVFSDPAKPFLRAPKGSIRRSPTVRAYKDFIDQLYQQADEGVDMQQAVALDLTSKETLTQSIVDILVSRIGNAKVGPGTDLFSVGVDSIQVISLSKLLRSGLEAAGAAIDQNTVAPRVIYANPTPQGLAGRLFSAVAGEESGPDEASREVEALAEIVLKYTTDLPAPNGNQANPLDEGETVLVSGTTGSLGAYMLDRLVSNARVKKIIALNRGKDGGRSRQPAYNSARGLTVDFSKVEFLGVDLSLPTWALDQAKYDELLANADRIIHNAWPVNFVISVTSFEPHIRGVRHLVDFSNKAAKRVPIVFISSIGTADGWTASQPVPERQLNNLNLPHMGYGRSKLAGSLILDAAAERSGVPAATVRVGQIGGPRGKMGMWNQQEFIPSLIASSVHLGLLPDSVGPIDVVDWTPVEDIAGLLLDVTGVTVPVPVSNISGYFHGVNPFTISWTEVVEVLKDFYDGRIEKIVPLEEWVAALEKSAENADAEKNPAIKLIDTYKGMLNANRAGIGHVYFDMTRTVAHSPTMKNLGPVNSELVRNWCEQWKY</sequence>
<evidence type="ECO:0000256" key="3">
    <source>
        <dbReference type="ARBA" id="ARBA00022857"/>
    </source>
</evidence>
<dbReference type="Pfam" id="PF00501">
    <property type="entry name" value="AMP-binding"/>
    <property type="match status" value="1"/>
</dbReference>
<dbReference type="InterPro" id="IPR009081">
    <property type="entry name" value="PP-bd_ACP"/>
</dbReference>
<organism evidence="5 6">
    <name type="scientific">Tolypocladium ophioglossoides (strain CBS 100239)</name>
    <name type="common">Snaketongue truffleclub</name>
    <name type="synonym">Elaphocordyceps ophioglossoides</name>
    <dbReference type="NCBI Taxonomy" id="1163406"/>
    <lineage>
        <taxon>Eukaryota</taxon>
        <taxon>Fungi</taxon>
        <taxon>Dikarya</taxon>
        <taxon>Ascomycota</taxon>
        <taxon>Pezizomycotina</taxon>
        <taxon>Sordariomycetes</taxon>
        <taxon>Hypocreomycetidae</taxon>
        <taxon>Hypocreales</taxon>
        <taxon>Ophiocordycipitaceae</taxon>
        <taxon>Tolypocladium</taxon>
    </lineage>
</organism>
<name>A0A0L0MX22_TOLOC</name>
<evidence type="ECO:0000259" key="4">
    <source>
        <dbReference type="PROSITE" id="PS50075"/>
    </source>
</evidence>
<dbReference type="InterPro" id="IPR042099">
    <property type="entry name" value="ANL_N_sf"/>
</dbReference>
<dbReference type="SUPFAM" id="SSF56801">
    <property type="entry name" value="Acetyl-CoA synthetase-like"/>
    <property type="match status" value="1"/>
</dbReference>
<dbReference type="EMBL" id="LFRF01000058">
    <property type="protein sequence ID" value="KND86407.1"/>
    <property type="molecule type" value="Genomic_DNA"/>
</dbReference>
<dbReference type="SUPFAM" id="SSF47336">
    <property type="entry name" value="ACP-like"/>
    <property type="match status" value="1"/>
</dbReference>
<keyword evidence="2" id="KW-0597">Phosphoprotein</keyword>
<dbReference type="Gene3D" id="3.40.50.720">
    <property type="entry name" value="NAD(P)-binding Rossmann-like Domain"/>
    <property type="match status" value="1"/>
</dbReference>
<dbReference type="PROSITE" id="PS50075">
    <property type="entry name" value="CARRIER"/>
    <property type="match status" value="1"/>
</dbReference>
<proteinExistence type="predicted"/>
<dbReference type="Pfam" id="PF00550">
    <property type="entry name" value="PP-binding"/>
    <property type="match status" value="1"/>
</dbReference>
<dbReference type="PANTHER" id="PTHR43439:SF2">
    <property type="entry name" value="ENZYME, PUTATIVE (JCVI)-RELATED"/>
    <property type="match status" value="1"/>
</dbReference>
<dbReference type="SUPFAM" id="SSF51735">
    <property type="entry name" value="NAD(P)-binding Rossmann-fold domains"/>
    <property type="match status" value="1"/>
</dbReference>
<keyword evidence="3" id="KW-0521">NADP</keyword>
<evidence type="ECO:0000256" key="2">
    <source>
        <dbReference type="ARBA" id="ARBA00022553"/>
    </source>
</evidence>
<dbReference type="Gene3D" id="1.10.1200.10">
    <property type="entry name" value="ACP-like"/>
    <property type="match status" value="1"/>
</dbReference>
<dbReference type="InterPro" id="IPR051414">
    <property type="entry name" value="Adenylate-forming_Reductase"/>
</dbReference>
<keyword evidence="1" id="KW-0596">Phosphopantetheine</keyword>
<dbReference type="Pfam" id="PF07993">
    <property type="entry name" value="NAD_binding_4"/>
    <property type="match status" value="1"/>
</dbReference>
<dbReference type="Proteomes" id="UP000036947">
    <property type="component" value="Unassembled WGS sequence"/>
</dbReference>
<comment type="caution">
    <text evidence="5">The sequence shown here is derived from an EMBL/GenBank/DDBJ whole genome shotgun (WGS) entry which is preliminary data.</text>
</comment>
<dbReference type="Pfam" id="PF23562">
    <property type="entry name" value="AMP-binding_C_3"/>
    <property type="match status" value="1"/>
</dbReference>
<evidence type="ECO:0000313" key="5">
    <source>
        <dbReference type="EMBL" id="KND86407.1"/>
    </source>
</evidence>
<evidence type="ECO:0000256" key="1">
    <source>
        <dbReference type="ARBA" id="ARBA00022450"/>
    </source>
</evidence>
<feature type="domain" description="Carrier" evidence="4">
    <location>
        <begin position="570"/>
        <end position="653"/>
    </location>
</feature>
<dbReference type="Gene3D" id="3.40.50.12780">
    <property type="entry name" value="N-terminal domain of ligase-like"/>
    <property type="match status" value="1"/>
</dbReference>
<reference evidence="5 6" key="1">
    <citation type="journal article" date="2015" name="BMC Genomics">
        <title>The genome of the truffle-parasite Tolypocladium ophioglossoides and the evolution of antifungal peptaibiotics.</title>
        <authorList>
            <person name="Quandt C.A."/>
            <person name="Bushley K.E."/>
            <person name="Spatafora J.W."/>
        </authorList>
    </citation>
    <scope>NUCLEOTIDE SEQUENCE [LARGE SCALE GENOMIC DNA]</scope>
    <source>
        <strain evidence="5 6">CBS 100239</strain>
    </source>
</reference>
<dbReference type="PROSITE" id="PS00455">
    <property type="entry name" value="AMP_BINDING"/>
    <property type="match status" value="1"/>
</dbReference>
<dbReference type="InterPro" id="IPR013120">
    <property type="entry name" value="FAR_NAD-bd"/>
</dbReference>
<gene>
    <name evidence="5" type="ORF">TOPH_08946</name>
</gene>
<dbReference type="OrthoDB" id="429813at2759"/>
<dbReference type="AlphaFoldDB" id="A0A0L0MX22"/>
<dbReference type="PANTHER" id="PTHR43439">
    <property type="entry name" value="PHENYLACETATE-COENZYME A LIGASE"/>
    <property type="match status" value="1"/>
</dbReference>
<protein>
    <submittedName>
        <fullName evidence="5">Carboxylic acid reductase</fullName>
    </submittedName>
</protein>
<dbReference type="InterPro" id="IPR036736">
    <property type="entry name" value="ACP-like_sf"/>
</dbReference>